<evidence type="ECO:0000259" key="9">
    <source>
        <dbReference type="Pfam" id="PF13807"/>
    </source>
</evidence>
<keyword evidence="3" id="KW-1003">Cell membrane</keyword>
<organism evidence="10 11">
    <name type="scientific">Ornithinibacillus halotolerans</name>
    <dbReference type="NCBI Taxonomy" id="1274357"/>
    <lineage>
        <taxon>Bacteria</taxon>
        <taxon>Bacillati</taxon>
        <taxon>Bacillota</taxon>
        <taxon>Bacilli</taxon>
        <taxon>Bacillales</taxon>
        <taxon>Bacillaceae</taxon>
        <taxon>Ornithinibacillus</taxon>
    </lineage>
</organism>
<comment type="caution">
    <text evidence="10">The sequence shown here is derived from an EMBL/GenBank/DDBJ whole genome shotgun (WGS) entry which is preliminary data.</text>
</comment>
<feature type="domain" description="Polysaccharide chain length determinant N-terminal" evidence="8">
    <location>
        <begin position="3"/>
        <end position="95"/>
    </location>
</feature>
<evidence type="ECO:0000256" key="5">
    <source>
        <dbReference type="ARBA" id="ARBA00022989"/>
    </source>
</evidence>
<dbReference type="InterPro" id="IPR032807">
    <property type="entry name" value="GNVR"/>
</dbReference>
<evidence type="ECO:0000256" key="1">
    <source>
        <dbReference type="ARBA" id="ARBA00004651"/>
    </source>
</evidence>
<proteinExistence type="inferred from homology"/>
<evidence type="ECO:0000256" key="6">
    <source>
        <dbReference type="ARBA" id="ARBA00023136"/>
    </source>
</evidence>
<protein>
    <submittedName>
        <fullName evidence="10">Capsular polysaccharide biosynthesis protein</fullName>
    </submittedName>
</protein>
<keyword evidence="6 7" id="KW-0472">Membrane</keyword>
<dbReference type="GO" id="GO:0005886">
    <property type="term" value="C:plasma membrane"/>
    <property type="evidence" value="ECO:0007669"/>
    <property type="project" value="UniProtKB-SubCell"/>
</dbReference>
<dbReference type="AlphaFoldDB" id="A0A916RQK9"/>
<evidence type="ECO:0000256" key="4">
    <source>
        <dbReference type="ARBA" id="ARBA00022692"/>
    </source>
</evidence>
<comment type="subcellular location">
    <subcellularLocation>
        <location evidence="1">Cell membrane</location>
        <topology evidence="1">Multi-pass membrane protein</topology>
    </subcellularLocation>
</comment>
<evidence type="ECO:0000256" key="7">
    <source>
        <dbReference type="SAM" id="Phobius"/>
    </source>
</evidence>
<feature type="transmembrane region" description="Helical" evidence="7">
    <location>
        <begin position="20"/>
        <end position="40"/>
    </location>
</feature>
<feature type="transmembrane region" description="Helical" evidence="7">
    <location>
        <begin position="176"/>
        <end position="196"/>
    </location>
</feature>
<keyword evidence="11" id="KW-1185">Reference proteome</keyword>
<gene>
    <name evidence="10" type="ORF">GCM10008025_06070</name>
</gene>
<name>A0A916RQK9_9BACI</name>
<reference evidence="10" key="2">
    <citation type="submission" date="2020-09" db="EMBL/GenBank/DDBJ databases">
        <authorList>
            <person name="Sun Q."/>
            <person name="Zhou Y."/>
        </authorList>
    </citation>
    <scope>NUCLEOTIDE SEQUENCE</scope>
    <source>
        <strain evidence="10">CGMCC 1.12408</strain>
    </source>
</reference>
<dbReference type="RefSeq" id="WP_188383209.1">
    <property type="nucleotide sequence ID" value="NZ_BMEY01000002.1"/>
</dbReference>
<evidence type="ECO:0000313" key="10">
    <source>
        <dbReference type="EMBL" id="GGA65051.1"/>
    </source>
</evidence>
<dbReference type="PANTHER" id="PTHR32309">
    <property type="entry name" value="TYROSINE-PROTEIN KINASE"/>
    <property type="match status" value="1"/>
</dbReference>
<dbReference type="EMBL" id="BMEY01000002">
    <property type="protein sequence ID" value="GGA65051.1"/>
    <property type="molecule type" value="Genomic_DNA"/>
</dbReference>
<keyword evidence="4 7" id="KW-0812">Transmembrane</keyword>
<dbReference type="Pfam" id="PF13807">
    <property type="entry name" value="GNVR"/>
    <property type="match status" value="1"/>
</dbReference>
<evidence type="ECO:0000259" key="8">
    <source>
        <dbReference type="Pfam" id="PF02706"/>
    </source>
</evidence>
<comment type="similarity">
    <text evidence="2">Belongs to the CpsC/CapA family.</text>
</comment>
<dbReference type="GO" id="GO:0004713">
    <property type="term" value="F:protein tyrosine kinase activity"/>
    <property type="evidence" value="ECO:0007669"/>
    <property type="project" value="TreeGrafter"/>
</dbReference>
<dbReference type="PANTHER" id="PTHR32309:SF13">
    <property type="entry name" value="FERRIC ENTEROBACTIN TRANSPORT PROTEIN FEPE"/>
    <property type="match status" value="1"/>
</dbReference>
<evidence type="ECO:0000256" key="3">
    <source>
        <dbReference type="ARBA" id="ARBA00022475"/>
    </source>
</evidence>
<dbReference type="Proteomes" id="UP000613512">
    <property type="component" value="Unassembled WGS sequence"/>
</dbReference>
<accession>A0A916RQK9</accession>
<evidence type="ECO:0000256" key="2">
    <source>
        <dbReference type="ARBA" id="ARBA00006683"/>
    </source>
</evidence>
<dbReference type="InterPro" id="IPR003856">
    <property type="entry name" value="LPS_length_determ_N"/>
</dbReference>
<feature type="domain" description="Tyrosine-protein kinase G-rich" evidence="9">
    <location>
        <begin position="145"/>
        <end position="195"/>
    </location>
</feature>
<dbReference type="Pfam" id="PF02706">
    <property type="entry name" value="Wzz"/>
    <property type="match status" value="1"/>
</dbReference>
<keyword evidence="5 7" id="KW-1133">Transmembrane helix</keyword>
<reference evidence="10" key="1">
    <citation type="journal article" date="2014" name="Int. J. Syst. Evol. Microbiol.">
        <title>Complete genome sequence of Corynebacterium casei LMG S-19264T (=DSM 44701T), isolated from a smear-ripened cheese.</title>
        <authorList>
            <consortium name="US DOE Joint Genome Institute (JGI-PGF)"/>
            <person name="Walter F."/>
            <person name="Albersmeier A."/>
            <person name="Kalinowski J."/>
            <person name="Ruckert C."/>
        </authorList>
    </citation>
    <scope>NUCLEOTIDE SEQUENCE</scope>
    <source>
        <strain evidence="10">CGMCC 1.12408</strain>
    </source>
</reference>
<evidence type="ECO:0000313" key="11">
    <source>
        <dbReference type="Proteomes" id="UP000613512"/>
    </source>
</evidence>
<sequence length="247" mass="26955">MEETISLKEIFEVIKKRMKLIISLVVIAAIISAIISFFVLTPNYQSGTQFIVNQQNTDPNAQYSVNDVRLNVELINTYSEIIRSPRILDAVIKELNLDLTVGALKEKINVASPDSSQVVNVTVTDPDPELATKIANTTVAVFQKEVPVLMNVDNVQVLSPAVTPANPSPVSPNKQLNIAIAIVLGAMVGVGLAFLLEYLDNTLKSEEDILKRLNVPVLGTISHMDESDVIRQGQANQAVATRRQKGV</sequence>
<dbReference type="InterPro" id="IPR050445">
    <property type="entry name" value="Bact_polysacc_biosynth/exp"/>
</dbReference>